<dbReference type="NCBIfam" id="NF037970">
    <property type="entry name" value="vanZ_1"/>
    <property type="match status" value="1"/>
</dbReference>
<dbReference type="Pfam" id="PF04892">
    <property type="entry name" value="VanZ"/>
    <property type="match status" value="1"/>
</dbReference>
<feature type="transmembrane region" description="Helical" evidence="1">
    <location>
        <begin position="79"/>
        <end position="96"/>
    </location>
</feature>
<gene>
    <name evidence="3" type="ORF">Ataiwa_18970</name>
</gene>
<proteinExistence type="predicted"/>
<comment type="caution">
    <text evidence="3">The sequence shown here is derived from an EMBL/GenBank/DDBJ whole genome shotgun (WGS) entry which is preliminary data.</text>
</comment>
<feature type="transmembrane region" description="Helical" evidence="1">
    <location>
        <begin position="51"/>
        <end position="67"/>
    </location>
</feature>
<evidence type="ECO:0000313" key="4">
    <source>
        <dbReference type="Proteomes" id="UP001307705"/>
    </source>
</evidence>
<organism evidence="3 4">
    <name type="scientific">Algoriphagus taiwanensis</name>
    <dbReference type="NCBI Taxonomy" id="1445656"/>
    <lineage>
        <taxon>Bacteria</taxon>
        <taxon>Pseudomonadati</taxon>
        <taxon>Bacteroidota</taxon>
        <taxon>Cytophagia</taxon>
        <taxon>Cytophagales</taxon>
        <taxon>Cyclobacteriaceae</taxon>
        <taxon>Algoriphagus</taxon>
    </lineage>
</organism>
<evidence type="ECO:0000313" key="3">
    <source>
        <dbReference type="EMBL" id="GMQ33625.1"/>
    </source>
</evidence>
<dbReference type="EMBL" id="BTPE01000005">
    <property type="protein sequence ID" value="GMQ33625.1"/>
    <property type="molecule type" value="Genomic_DNA"/>
</dbReference>
<reference evidence="3 4" key="1">
    <citation type="submission" date="2023-08" db="EMBL/GenBank/DDBJ databases">
        <title>Draft genome sequence of Algoriphagus taiwanensis.</title>
        <authorList>
            <person name="Takatani N."/>
            <person name="Hosokawa M."/>
            <person name="Sawabe T."/>
        </authorList>
    </citation>
    <scope>NUCLEOTIDE SEQUENCE [LARGE SCALE GENOMIC DNA]</scope>
    <source>
        <strain evidence="3 4">JCM 19755</strain>
    </source>
</reference>
<keyword evidence="1" id="KW-0472">Membrane</keyword>
<accession>A0ABQ6Q246</accession>
<keyword evidence="4" id="KW-1185">Reference proteome</keyword>
<dbReference type="InterPro" id="IPR006976">
    <property type="entry name" value="VanZ-like"/>
</dbReference>
<keyword evidence="1" id="KW-0812">Transmembrane</keyword>
<keyword evidence="1" id="KW-1133">Transmembrane helix</keyword>
<feature type="domain" description="VanZ-like" evidence="2">
    <location>
        <begin position="42"/>
        <end position="97"/>
    </location>
</feature>
<dbReference type="Proteomes" id="UP001307705">
    <property type="component" value="Unassembled WGS sequence"/>
</dbReference>
<sequence length="107" mass="12576">MLSPGDRFPEVDVFDFQDKLIHWLVFVIQTYLWSGVKLGKGPIINQSQKEVILFLVFGLSTGIILEYAQQFIPFRSFDYWDMITNVIGSFSGFLIYRKWQSIKFILE</sequence>
<protein>
    <recommendedName>
        <fullName evidence="2">VanZ-like domain-containing protein</fullName>
    </recommendedName>
</protein>
<evidence type="ECO:0000259" key="2">
    <source>
        <dbReference type="Pfam" id="PF04892"/>
    </source>
</evidence>
<name>A0ABQ6Q246_9BACT</name>
<evidence type="ECO:0000256" key="1">
    <source>
        <dbReference type="SAM" id="Phobius"/>
    </source>
</evidence>
<feature type="transmembrane region" description="Helical" evidence="1">
    <location>
        <begin position="20"/>
        <end position="39"/>
    </location>
</feature>